<evidence type="ECO:0000313" key="2">
    <source>
        <dbReference type="Proteomes" id="UP001165960"/>
    </source>
</evidence>
<evidence type="ECO:0000313" key="1">
    <source>
        <dbReference type="EMBL" id="KAJ9089891.1"/>
    </source>
</evidence>
<gene>
    <name evidence="1" type="primary">TMS1_1</name>
    <name evidence="1" type="ORF">DSO57_1008292</name>
</gene>
<organism evidence="1 2">
    <name type="scientific">Entomophthora muscae</name>
    <dbReference type="NCBI Taxonomy" id="34485"/>
    <lineage>
        <taxon>Eukaryota</taxon>
        <taxon>Fungi</taxon>
        <taxon>Fungi incertae sedis</taxon>
        <taxon>Zoopagomycota</taxon>
        <taxon>Entomophthoromycotina</taxon>
        <taxon>Entomophthoromycetes</taxon>
        <taxon>Entomophthorales</taxon>
        <taxon>Entomophthoraceae</taxon>
        <taxon>Entomophthora</taxon>
    </lineage>
</organism>
<proteinExistence type="predicted"/>
<dbReference type="EMBL" id="QTSX02000025">
    <property type="protein sequence ID" value="KAJ9089891.1"/>
    <property type="molecule type" value="Genomic_DNA"/>
</dbReference>
<protein>
    <submittedName>
        <fullName evidence="1">Membrane protein tms1</fullName>
    </submittedName>
</protein>
<reference evidence="1" key="1">
    <citation type="submission" date="2022-04" db="EMBL/GenBank/DDBJ databases">
        <title>Genome of the entomopathogenic fungus Entomophthora muscae.</title>
        <authorList>
            <person name="Elya C."/>
            <person name="Lovett B.R."/>
            <person name="Lee E."/>
            <person name="Macias A.M."/>
            <person name="Hajek A.E."/>
            <person name="De Bivort B.L."/>
            <person name="Kasson M.T."/>
            <person name="De Fine Licht H.H."/>
            <person name="Stajich J.E."/>
        </authorList>
    </citation>
    <scope>NUCLEOTIDE SEQUENCE</scope>
    <source>
        <strain evidence="1">Berkeley</strain>
    </source>
</reference>
<dbReference type="Proteomes" id="UP001165960">
    <property type="component" value="Unassembled WGS sequence"/>
</dbReference>
<keyword evidence="2" id="KW-1185">Reference proteome</keyword>
<comment type="caution">
    <text evidence="1">The sequence shown here is derived from an EMBL/GenBank/DDBJ whole genome shotgun (WGS) entry which is preliminary data.</text>
</comment>
<name>A0ACC2UTR8_9FUNG</name>
<accession>A0ACC2UTR8</accession>
<sequence>MSCLGGKYAAVVLRLYVAAPAIFLLNSLIAFLVTTDWAIDQIEAWSYGYLKLHCSEGRECYGLVAVHRICLALTVFHFILSASVLGVSDTSHPRASIQNKYWPVKFASWLLLLGLSFFVPNGFILFWGKYIALIGAAFFILIQLLLLVDFAHTFTETCLDKYERSDDNKWLYVIFGSAFLIFALALTLTGILYGFFAGKGCSLNQFYITANLILGLVAVFASIHPRVQEENPRSGLLQAGIVAVYCTYLTTSSIANEPALEGYKHCNPLDHAPGTRTTSIVIGGLFTLVAIAYSTSRAATNSSSLMASGSGPDTGLPLDETSVRSQAVQASIESGSIRPSEVHEDSADAPEDDETDGVAYSYALFHLVFAMATMYVALLLTNWNSLSSESKEFIDIGRSYAAMWVKIVSGWICYSLYIWSLVAPIILPDREWY</sequence>